<dbReference type="Gene3D" id="1.10.1070.20">
    <property type="match status" value="1"/>
</dbReference>
<dbReference type="Proteomes" id="UP000198427">
    <property type="component" value="Unassembled WGS sequence"/>
</dbReference>
<dbReference type="KEGG" id="pje:CRM71_05715"/>
<dbReference type="GeneID" id="94028917"/>
<dbReference type="InterPro" id="IPR052028">
    <property type="entry name" value="HipA_Ser/Thr_kinase"/>
</dbReference>
<evidence type="ECO:0000256" key="2">
    <source>
        <dbReference type="ARBA" id="ARBA00022679"/>
    </source>
</evidence>
<dbReference type="GO" id="GO:0004674">
    <property type="term" value="F:protein serine/threonine kinase activity"/>
    <property type="evidence" value="ECO:0007669"/>
    <property type="project" value="TreeGrafter"/>
</dbReference>
<dbReference type="GO" id="GO:0005829">
    <property type="term" value="C:cytosol"/>
    <property type="evidence" value="ECO:0007669"/>
    <property type="project" value="TreeGrafter"/>
</dbReference>
<evidence type="ECO:0000313" key="6">
    <source>
        <dbReference type="Proteomes" id="UP000198427"/>
    </source>
</evidence>
<keyword evidence="3 5" id="KW-0418">Kinase</keyword>
<keyword evidence="2" id="KW-0808">Transferase</keyword>
<dbReference type="PANTHER" id="PTHR37419">
    <property type="entry name" value="SERINE/THREONINE-PROTEIN KINASE TOXIN HIPA"/>
    <property type="match status" value="1"/>
</dbReference>
<gene>
    <name evidence="5" type="ORF">SAMN06265364_11821</name>
</gene>
<dbReference type="OrthoDB" id="9805913at2"/>
<dbReference type="PANTHER" id="PTHR37419:SF1">
    <property type="entry name" value="SERINE_THREONINE-PROTEIN KINASE TOXIN HIPA"/>
    <property type="match status" value="1"/>
</dbReference>
<dbReference type="InterPro" id="IPR012893">
    <property type="entry name" value="HipA-like_C"/>
</dbReference>
<reference evidence="5 6" key="1">
    <citation type="submission" date="2017-06" db="EMBL/GenBank/DDBJ databases">
        <authorList>
            <person name="Varghese N."/>
            <person name="Submissions S."/>
        </authorList>
    </citation>
    <scope>NUCLEOTIDE SEQUENCE [LARGE SCALE GENOMIC DNA]</scope>
    <source>
        <strain evidence="5 6">DSM 26989</strain>
    </source>
</reference>
<comment type="caution">
    <text evidence="5">The sequence shown here is derived from an EMBL/GenBank/DDBJ whole genome shotgun (WGS) entry which is preliminary data.</text>
</comment>
<dbReference type="Pfam" id="PF07804">
    <property type="entry name" value="HipA_C"/>
    <property type="match status" value="1"/>
</dbReference>
<dbReference type="RefSeq" id="WP_089366443.1">
    <property type="nucleotide sequence ID" value="NZ_CAUUKV010000010.1"/>
</dbReference>
<organism evidence="5 6">
    <name type="scientific">Prevotella jejuni</name>
    <dbReference type="NCBI Taxonomy" id="1177574"/>
    <lineage>
        <taxon>Bacteria</taxon>
        <taxon>Pseudomonadati</taxon>
        <taxon>Bacteroidota</taxon>
        <taxon>Bacteroidia</taxon>
        <taxon>Bacteroidales</taxon>
        <taxon>Prevotellaceae</taxon>
        <taxon>Prevotella</taxon>
    </lineage>
</organism>
<evidence type="ECO:0000313" key="5">
    <source>
        <dbReference type="EMBL" id="SNR90169.1"/>
    </source>
</evidence>
<name>A0A2K9HGR3_9BACT</name>
<evidence type="ECO:0000256" key="1">
    <source>
        <dbReference type="ARBA" id="ARBA00010164"/>
    </source>
</evidence>
<dbReference type="AlphaFoldDB" id="A0A2K9HGR3"/>
<protein>
    <submittedName>
        <fullName evidence="5">Serine/threonine-protein kinase HipA</fullName>
    </submittedName>
</protein>
<accession>A0A2K9HGR3</accession>
<comment type="similarity">
    <text evidence="1">Belongs to the HipA Ser/Thr kinase family.</text>
</comment>
<keyword evidence="6" id="KW-1185">Reference proteome</keyword>
<proteinExistence type="inferred from homology"/>
<dbReference type="EMBL" id="FZNZ01000018">
    <property type="protein sequence ID" value="SNR90169.1"/>
    <property type="molecule type" value="Genomic_DNA"/>
</dbReference>
<feature type="domain" description="HipA-like C-terminal" evidence="4">
    <location>
        <begin position="55"/>
        <end position="284"/>
    </location>
</feature>
<sequence>MKRCLCCYRPLHAGEIDYHPQCAKKIFGSPTAPVLPYTRKDINDLAQVIVANSTTVTGVQSKLSIDLQQDNTGGPQRLTTVGLMGRYILKPQTERFERLPEIEDLSMHLAEIAKIPTVPHALIRFVDGELNYITRRIDRTDDGQKLPMEDMCQLSGKLTEQKYQGSYELIAKIIEQYSSLPQLDKINYWQQVVFSWIIGNADMHLKNFSLYSPRTDHYVLSPTYDQVSTKIVMPEDTEEMALSLNGFKKKLLVYDFREAMYSTDITKVVTNRILSDFSKFRDKWFTCIDSSFISDDQKQSYKALIDSRLDVLAWE</sequence>
<evidence type="ECO:0000259" key="4">
    <source>
        <dbReference type="Pfam" id="PF07804"/>
    </source>
</evidence>
<evidence type="ECO:0000256" key="3">
    <source>
        <dbReference type="ARBA" id="ARBA00022777"/>
    </source>
</evidence>